<feature type="transmembrane region" description="Helical" evidence="6">
    <location>
        <begin position="406"/>
        <end position="428"/>
    </location>
</feature>
<keyword evidence="4 6" id="KW-1133">Transmembrane helix</keyword>
<keyword evidence="8" id="KW-1185">Reference proteome</keyword>
<sequence>MSSTKFEKFSSKVTSRVKSKEVHNMIQNELTSHLEERSQFFQKKTFSKDDADDKAIQEMGNPIIIGDNLNKLHKPKIDWILITLFVIIAGISFLPLIGGSPESIAPSSYFIGKQMIWYIIAVLIIVGGIHFFDYRKLQSLWVAFYVIGLSLLLLVLNFGKVTMGTKRWVVLGDISVDVTLLSLFLFFLAWTTILSRVKEFSSWKKQILLFFLFWTPFFFYMMLLQFVVSIIYFFCILTMIAFSRAHIKLFIWWIVTNVAACLLFIGTIINTFQNNYFYFRLLAFIDRYSDPDGEGYIYFVINDALSKAGWFGNGLDNDLNQQAFSITHTDLAFSYLVFSLGWAFGIFLCFILLVFIIRISLNAFKTKDQFGRLLVIGGAALFTVPTCWNILMGLGIVPIMGVSLPFISYGGSMLLFYATILGLTLNVYRKKDIVEFTAVKI</sequence>
<name>A0ABW4VYM5_9BACI</name>
<evidence type="ECO:0000256" key="5">
    <source>
        <dbReference type="ARBA" id="ARBA00023136"/>
    </source>
</evidence>
<gene>
    <name evidence="7" type="ORF">ACFSJF_01685</name>
</gene>
<feature type="transmembrane region" description="Helical" evidence="6">
    <location>
        <begin position="168"/>
        <end position="190"/>
    </location>
</feature>
<dbReference type="EMBL" id="JBHUHQ010000002">
    <property type="protein sequence ID" value="MFD2043020.1"/>
    <property type="molecule type" value="Genomic_DNA"/>
</dbReference>
<evidence type="ECO:0000256" key="1">
    <source>
        <dbReference type="ARBA" id="ARBA00004141"/>
    </source>
</evidence>
<comment type="subcellular location">
    <subcellularLocation>
        <location evidence="1">Membrane</location>
        <topology evidence="1">Multi-pass membrane protein</topology>
    </subcellularLocation>
</comment>
<feature type="transmembrane region" description="Helical" evidence="6">
    <location>
        <begin position="79"/>
        <end position="98"/>
    </location>
</feature>
<dbReference type="InterPro" id="IPR001182">
    <property type="entry name" value="FtsW/RodA"/>
</dbReference>
<dbReference type="PANTHER" id="PTHR30474">
    <property type="entry name" value="CELL CYCLE PROTEIN"/>
    <property type="match status" value="1"/>
</dbReference>
<keyword evidence="5 6" id="KW-0472">Membrane</keyword>
<evidence type="ECO:0000256" key="3">
    <source>
        <dbReference type="ARBA" id="ARBA00022960"/>
    </source>
</evidence>
<dbReference type="Pfam" id="PF01098">
    <property type="entry name" value="FTSW_RODA_SPOVE"/>
    <property type="match status" value="1"/>
</dbReference>
<evidence type="ECO:0000313" key="8">
    <source>
        <dbReference type="Proteomes" id="UP001597383"/>
    </source>
</evidence>
<organism evidence="7 8">
    <name type="scientific">Ornithinibacillus salinisoli</name>
    <dbReference type="NCBI Taxonomy" id="1848459"/>
    <lineage>
        <taxon>Bacteria</taxon>
        <taxon>Bacillati</taxon>
        <taxon>Bacillota</taxon>
        <taxon>Bacilli</taxon>
        <taxon>Bacillales</taxon>
        <taxon>Bacillaceae</taxon>
        <taxon>Ornithinibacillus</taxon>
    </lineage>
</organism>
<feature type="transmembrane region" description="Helical" evidence="6">
    <location>
        <begin position="249"/>
        <end position="272"/>
    </location>
</feature>
<dbReference type="RefSeq" id="WP_377554808.1">
    <property type="nucleotide sequence ID" value="NZ_JBHUHQ010000002.1"/>
</dbReference>
<feature type="transmembrane region" description="Helical" evidence="6">
    <location>
        <begin position="373"/>
        <end position="400"/>
    </location>
</feature>
<proteinExistence type="predicted"/>
<protein>
    <submittedName>
        <fullName evidence="7">FtsW/RodA/SpoVE family cell cycle protein</fullName>
    </submittedName>
</protein>
<feature type="transmembrane region" description="Helical" evidence="6">
    <location>
        <begin position="138"/>
        <end position="156"/>
    </location>
</feature>
<feature type="transmembrane region" description="Helical" evidence="6">
    <location>
        <begin position="110"/>
        <end position="132"/>
    </location>
</feature>
<keyword evidence="2 6" id="KW-0812">Transmembrane</keyword>
<evidence type="ECO:0000256" key="6">
    <source>
        <dbReference type="SAM" id="Phobius"/>
    </source>
</evidence>
<keyword evidence="3" id="KW-0133">Cell shape</keyword>
<evidence type="ECO:0000256" key="4">
    <source>
        <dbReference type="ARBA" id="ARBA00022989"/>
    </source>
</evidence>
<feature type="transmembrane region" description="Helical" evidence="6">
    <location>
        <begin position="210"/>
        <end position="237"/>
    </location>
</feature>
<comment type="caution">
    <text evidence="7">The sequence shown here is derived from an EMBL/GenBank/DDBJ whole genome shotgun (WGS) entry which is preliminary data.</text>
</comment>
<dbReference type="Proteomes" id="UP001597383">
    <property type="component" value="Unassembled WGS sequence"/>
</dbReference>
<reference evidence="8" key="1">
    <citation type="journal article" date="2019" name="Int. J. Syst. Evol. Microbiol.">
        <title>The Global Catalogue of Microorganisms (GCM) 10K type strain sequencing project: providing services to taxonomists for standard genome sequencing and annotation.</title>
        <authorList>
            <consortium name="The Broad Institute Genomics Platform"/>
            <consortium name="The Broad Institute Genome Sequencing Center for Infectious Disease"/>
            <person name="Wu L."/>
            <person name="Ma J."/>
        </authorList>
    </citation>
    <scope>NUCLEOTIDE SEQUENCE [LARGE SCALE GENOMIC DNA]</scope>
    <source>
        <strain evidence="8">R28</strain>
    </source>
</reference>
<accession>A0ABW4VYM5</accession>
<evidence type="ECO:0000256" key="2">
    <source>
        <dbReference type="ARBA" id="ARBA00022692"/>
    </source>
</evidence>
<evidence type="ECO:0000313" key="7">
    <source>
        <dbReference type="EMBL" id="MFD2043020.1"/>
    </source>
</evidence>
<feature type="transmembrane region" description="Helical" evidence="6">
    <location>
        <begin position="335"/>
        <end position="361"/>
    </location>
</feature>
<dbReference type="PANTHER" id="PTHR30474:SF1">
    <property type="entry name" value="PEPTIDOGLYCAN GLYCOSYLTRANSFERASE MRDB"/>
    <property type="match status" value="1"/>
</dbReference>